<dbReference type="PATRIC" id="fig|1704032.3.peg.140"/>
<comment type="caution">
    <text evidence="3">The sequence shown here is derived from an EMBL/GenBank/DDBJ whole genome shotgun (WGS) entry which is preliminary data.</text>
</comment>
<proteinExistence type="predicted"/>
<dbReference type="NCBIfam" id="TIGR01554">
    <property type="entry name" value="major_cap_HK97"/>
    <property type="match status" value="1"/>
</dbReference>
<organism evidence="3 4">
    <name type="scientific">candidate division KD3-62 bacterium DG_56</name>
    <dbReference type="NCBI Taxonomy" id="1704032"/>
    <lineage>
        <taxon>Bacteria</taxon>
        <taxon>candidate division KD3-62</taxon>
    </lineage>
</organism>
<dbReference type="InterPro" id="IPR024455">
    <property type="entry name" value="Phage_capsid"/>
</dbReference>
<reference evidence="3 4" key="1">
    <citation type="journal article" date="2015" name="Microbiome">
        <title>Genomic resolution of linkages in carbon, nitrogen, and sulfur cycling among widespread estuary sediment bacteria.</title>
        <authorList>
            <person name="Baker B.J."/>
            <person name="Lazar C.S."/>
            <person name="Teske A.P."/>
            <person name="Dick G.J."/>
        </authorList>
    </citation>
    <scope>NUCLEOTIDE SEQUENCE [LARGE SCALE GENOMIC DNA]</scope>
    <source>
        <strain evidence="3">DG_56</strain>
    </source>
</reference>
<evidence type="ECO:0000313" key="4">
    <source>
        <dbReference type="Proteomes" id="UP000052020"/>
    </source>
</evidence>
<evidence type="ECO:0000256" key="1">
    <source>
        <dbReference type="ARBA" id="ARBA00004328"/>
    </source>
</evidence>
<dbReference type="Gene3D" id="3.30.2400.10">
    <property type="entry name" value="Major capsid protein gp5"/>
    <property type="match status" value="1"/>
</dbReference>
<dbReference type="SUPFAM" id="SSF56563">
    <property type="entry name" value="Major capsid protein gp5"/>
    <property type="match status" value="1"/>
</dbReference>
<comment type="subcellular location">
    <subcellularLocation>
        <location evidence="1">Virion</location>
    </subcellularLocation>
</comment>
<dbReference type="EMBL" id="LIZY01000003">
    <property type="protein sequence ID" value="KPJ64871.1"/>
    <property type="molecule type" value="Genomic_DNA"/>
</dbReference>
<dbReference type="Pfam" id="PF05065">
    <property type="entry name" value="Phage_capsid"/>
    <property type="match status" value="1"/>
</dbReference>
<feature type="domain" description="Phage capsid-like C-terminal" evidence="2">
    <location>
        <begin position="149"/>
        <end position="433"/>
    </location>
</feature>
<gene>
    <name evidence="3" type="ORF">AMK68_00105</name>
</gene>
<sequence>MPERDKPEVILKDAIPDTSEGLAELLADDKRREAVFADPETTADFLGKYVRSVNKARPDIKRMIDDGVQKGLQAFMIENGVRRPDLTANVMETPTHGVGYSKRAVGVPLDKEFKDTADFFNSIWHQNLAGMDRWRQIRNDYSTIDPAGGGFLVPEVLRSELLRVALETAIVRPRARIIPMDSQRVPFPAIDETTHATTIFGGITATWTEEGGTFGETEAKFGRVVLEASKLASYCEVPNELLQDSIVSFAALIDDLLPQAISWFEDTGFMTGNGTGQPLGVLNAAALVSVTKETGQPADTIVWENLVKMYSRMLPSSLGRAVWVANNDCFPELATMALSVGTGGSAIWLNNGVAGPPATILGRPLILTEKVPTVGGAGSGKDISFIDFGYYLVGDRQEMRAESSPHFKFQNDMTVYRIIERVDGRPWLQSAITPQNSSNTLSPYITLGER</sequence>
<protein>
    <recommendedName>
        <fullName evidence="2">Phage capsid-like C-terminal domain-containing protein</fullName>
    </recommendedName>
</protein>
<evidence type="ECO:0000259" key="2">
    <source>
        <dbReference type="Pfam" id="PF05065"/>
    </source>
</evidence>
<accession>A0A0S7XR16</accession>
<dbReference type="Proteomes" id="UP000052020">
    <property type="component" value="Unassembled WGS sequence"/>
</dbReference>
<name>A0A0S7XR16_9BACT</name>
<dbReference type="AlphaFoldDB" id="A0A0S7XR16"/>
<dbReference type="InterPro" id="IPR054612">
    <property type="entry name" value="Phage_capsid-like_C"/>
</dbReference>
<evidence type="ECO:0000313" key="3">
    <source>
        <dbReference type="EMBL" id="KPJ64871.1"/>
    </source>
</evidence>